<dbReference type="Gene3D" id="3.40.50.2000">
    <property type="entry name" value="Glycogen Phosphorylase B"/>
    <property type="match status" value="1"/>
</dbReference>
<proteinExistence type="predicted"/>
<sequence>MVKQGKVRMTKEFQEDTKDRVFFLVTTHRRENFGEPMQNIRLALEKIAGTSEKFQIIFPLHPNPSVQKTFKDFVPQPLAIIFTDRAPTII</sequence>
<name>X0Z3J9_9ZZZZ</name>
<organism evidence="2">
    <name type="scientific">marine sediment metagenome</name>
    <dbReference type="NCBI Taxonomy" id="412755"/>
    <lineage>
        <taxon>unclassified sequences</taxon>
        <taxon>metagenomes</taxon>
        <taxon>ecological metagenomes</taxon>
    </lineage>
</organism>
<dbReference type="SUPFAM" id="SSF53756">
    <property type="entry name" value="UDP-Glycosyltransferase/glycogen phosphorylase"/>
    <property type="match status" value="1"/>
</dbReference>
<gene>
    <name evidence="2" type="ORF">S01H4_17656</name>
</gene>
<evidence type="ECO:0000313" key="2">
    <source>
        <dbReference type="EMBL" id="GAG63564.1"/>
    </source>
</evidence>
<reference evidence="2" key="1">
    <citation type="journal article" date="2014" name="Front. Microbiol.">
        <title>High frequency of phylogenetically diverse reductive dehalogenase-homologous genes in deep subseafloor sedimentary metagenomes.</title>
        <authorList>
            <person name="Kawai M."/>
            <person name="Futagami T."/>
            <person name="Toyoda A."/>
            <person name="Takaki Y."/>
            <person name="Nishi S."/>
            <person name="Hori S."/>
            <person name="Arai W."/>
            <person name="Tsubouchi T."/>
            <person name="Morono Y."/>
            <person name="Uchiyama I."/>
            <person name="Ito T."/>
            <person name="Fujiyama A."/>
            <person name="Inagaki F."/>
            <person name="Takami H."/>
        </authorList>
    </citation>
    <scope>NUCLEOTIDE SEQUENCE</scope>
    <source>
        <strain evidence="2">Expedition CK06-06</strain>
    </source>
</reference>
<protein>
    <recommendedName>
        <fullName evidence="1">UDP-N-acetylglucosamine 2-epimerase domain-containing protein</fullName>
    </recommendedName>
</protein>
<dbReference type="EMBL" id="BART01007791">
    <property type="protein sequence ID" value="GAG63564.1"/>
    <property type="molecule type" value="Genomic_DNA"/>
</dbReference>
<feature type="domain" description="UDP-N-acetylglucosamine 2-epimerase" evidence="1">
    <location>
        <begin position="10"/>
        <end position="75"/>
    </location>
</feature>
<comment type="caution">
    <text evidence="2">The sequence shown here is derived from an EMBL/GenBank/DDBJ whole genome shotgun (WGS) entry which is preliminary data.</text>
</comment>
<dbReference type="AlphaFoldDB" id="X0Z3J9"/>
<dbReference type="InterPro" id="IPR003331">
    <property type="entry name" value="UDP_GlcNAc_Epimerase_2_dom"/>
</dbReference>
<dbReference type="Pfam" id="PF02350">
    <property type="entry name" value="Epimerase_2"/>
    <property type="match status" value="1"/>
</dbReference>
<evidence type="ECO:0000259" key="1">
    <source>
        <dbReference type="Pfam" id="PF02350"/>
    </source>
</evidence>
<accession>X0Z3J9</accession>